<dbReference type="EMBL" id="LXQA010838240">
    <property type="protein sequence ID" value="MCI73430.1"/>
    <property type="molecule type" value="Genomic_DNA"/>
</dbReference>
<dbReference type="Proteomes" id="UP000265520">
    <property type="component" value="Unassembled WGS sequence"/>
</dbReference>
<name>A0A392UM54_9FABA</name>
<organism evidence="2 3">
    <name type="scientific">Trifolium medium</name>
    <dbReference type="NCBI Taxonomy" id="97028"/>
    <lineage>
        <taxon>Eukaryota</taxon>
        <taxon>Viridiplantae</taxon>
        <taxon>Streptophyta</taxon>
        <taxon>Embryophyta</taxon>
        <taxon>Tracheophyta</taxon>
        <taxon>Spermatophyta</taxon>
        <taxon>Magnoliopsida</taxon>
        <taxon>eudicotyledons</taxon>
        <taxon>Gunneridae</taxon>
        <taxon>Pentapetalae</taxon>
        <taxon>rosids</taxon>
        <taxon>fabids</taxon>
        <taxon>Fabales</taxon>
        <taxon>Fabaceae</taxon>
        <taxon>Papilionoideae</taxon>
        <taxon>50 kb inversion clade</taxon>
        <taxon>NPAAA clade</taxon>
        <taxon>Hologalegina</taxon>
        <taxon>IRL clade</taxon>
        <taxon>Trifolieae</taxon>
        <taxon>Trifolium</taxon>
    </lineage>
</organism>
<evidence type="ECO:0000313" key="3">
    <source>
        <dbReference type="Proteomes" id="UP000265520"/>
    </source>
</evidence>
<accession>A0A392UM54</accession>
<keyword evidence="1" id="KW-0472">Membrane</keyword>
<reference evidence="2 3" key="1">
    <citation type="journal article" date="2018" name="Front. Plant Sci.">
        <title>Red Clover (Trifolium pratense) and Zigzag Clover (T. medium) - A Picture of Genomic Similarities and Differences.</title>
        <authorList>
            <person name="Dluhosova J."/>
            <person name="Istvanek J."/>
            <person name="Nedelnik J."/>
            <person name="Repkova J."/>
        </authorList>
    </citation>
    <scope>NUCLEOTIDE SEQUENCE [LARGE SCALE GENOMIC DNA]</scope>
    <source>
        <strain evidence="3">cv. 10/8</strain>
        <tissue evidence="2">Leaf</tissue>
    </source>
</reference>
<keyword evidence="3" id="KW-1185">Reference proteome</keyword>
<feature type="transmembrane region" description="Helical" evidence="1">
    <location>
        <begin position="6"/>
        <end position="33"/>
    </location>
</feature>
<dbReference type="AlphaFoldDB" id="A0A392UM54"/>
<keyword evidence="1" id="KW-1133">Transmembrane helix</keyword>
<comment type="caution">
    <text evidence="2">The sequence shown here is derived from an EMBL/GenBank/DDBJ whole genome shotgun (WGS) entry which is preliminary data.</text>
</comment>
<proteinExistence type="predicted"/>
<evidence type="ECO:0000313" key="2">
    <source>
        <dbReference type="EMBL" id="MCI73430.1"/>
    </source>
</evidence>
<keyword evidence="1" id="KW-0812">Transmembrane</keyword>
<feature type="non-terminal residue" evidence="2">
    <location>
        <position position="38"/>
    </location>
</feature>
<evidence type="ECO:0000256" key="1">
    <source>
        <dbReference type="SAM" id="Phobius"/>
    </source>
</evidence>
<protein>
    <submittedName>
        <fullName evidence="2">Uncharacterized protein</fullName>
    </submittedName>
</protein>
<sequence>MWLPGWIVVLWSGVANSICHINLLVLYICLSLVEELVQ</sequence>